<proteinExistence type="predicted"/>
<gene>
    <name evidence="1" type="ORF">MLD38_000185</name>
</gene>
<reference evidence="2" key="1">
    <citation type="journal article" date="2023" name="Front. Plant Sci.">
        <title>Chromosomal-level genome assembly of Melastoma candidum provides insights into trichome evolution.</title>
        <authorList>
            <person name="Zhong Y."/>
            <person name="Wu W."/>
            <person name="Sun C."/>
            <person name="Zou P."/>
            <person name="Liu Y."/>
            <person name="Dai S."/>
            <person name="Zhou R."/>
        </authorList>
    </citation>
    <scope>NUCLEOTIDE SEQUENCE [LARGE SCALE GENOMIC DNA]</scope>
</reference>
<dbReference type="Proteomes" id="UP001057402">
    <property type="component" value="Chromosome 1"/>
</dbReference>
<dbReference type="EMBL" id="CM042880">
    <property type="protein sequence ID" value="KAI4387782.1"/>
    <property type="molecule type" value="Genomic_DNA"/>
</dbReference>
<accession>A0ACB9SAK3</accession>
<protein>
    <submittedName>
        <fullName evidence="1">Uncharacterized protein</fullName>
    </submittedName>
</protein>
<organism evidence="1 2">
    <name type="scientific">Melastoma candidum</name>
    <dbReference type="NCBI Taxonomy" id="119954"/>
    <lineage>
        <taxon>Eukaryota</taxon>
        <taxon>Viridiplantae</taxon>
        <taxon>Streptophyta</taxon>
        <taxon>Embryophyta</taxon>
        <taxon>Tracheophyta</taxon>
        <taxon>Spermatophyta</taxon>
        <taxon>Magnoliopsida</taxon>
        <taxon>eudicotyledons</taxon>
        <taxon>Gunneridae</taxon>
        <taxon>Pentapetalae</taxon>
        <taxon>rosids</taxon>
        <taxon>malvids</taxon>
        <taxon>Myrtales</taxon>
        <taxon>Melastomataceae</taxon>
        <taxon>Melastomatoideae</taxon>
        <taxon>Melastomateae</taxon>
        <taxon>Melastoma</taxon>
    </lineage>
</organism>
<evidence type="ECO:0000313" key="1">
    <source>
        <dbReference type="EMBL" id="KAI4387782.1"/>
    </source>
</evidence>
<keyword evidence="2" id="KW-1185">Reference proteome</keyword>
<evidence type="ECO:0000313" key="2">
    <source>
        <dbReference type="Proteomes" id="UP001057402"/>
    </source>
</evidence>
<sequence length="679" mass="75546">MPPTAAMLSLFVLMVSYASPAAYSAPILGLDAFLTSQYGRDPEATNDSFPSLPSSVKSALSSSSDHRDLISSLLSLSVYVPVHVVLVGSVFPKASSSLLSAYLASFPASRFHVISPFSSDSHSLSLSHSPQLHVSHAPPSLTASLSESVSSSLSQSPSNFRSSLASIPHSPVDKLIRSHFESSTKSDPHPSAVYLYFLDLGPQSRPYAYNYAPGNPDPFSPAVTKCLGTIWTGHDRYAWIDLGAGPVDYGPAVSGDGVLPRGDFHPLATLHGKTRSGKGMVADVASITWSAYQVLVTPSLRVPVPFENSLIVQFVHVISGDGKTGDFDWRNVERSFMDEVNSNGLLLRGQSLRFTYYPVKYSECAICSYAIARASNSYTSRFLFDNYTLIVSEYLDSKRLHQVILDSTDEFRKSAGIPEDDDFARLLPVYIFDLEVPGVFLLDRYHQAVSFKDMVVAVRTKNTQTVSEYSCNGRHVFLPTRELDRPLVGSILQSMWGVSPTHLLWSPIHNNTHVDYTWSVGNTPFGPFSESSSLTFVQKDAARRNLFLTSLNYTITSAVDVLESVIAHGGDKYFLRHNQNKEFMQRWNLFKHKLDKAISALSRYDFEMAFYYLRSSDHDLYGMHAIVYHASQELEASLVCFQDPPFPWFPVTMSLAAVGSLLYVWKKRDRLFRSKRKQF</sequence>
<comment type="caution">
    <text evidence="1">The sequence shown here is derived from an EMBL/GenBank/DDBJ whole genome shotgun (WGS) entry which is preliminary data.</text>
</comment>
<name>A0ACB9SAK3_9MYRT</name>